<keyword evidence="4" id="KW-0347">Helicase</keyword>
<dbReference type="InterPro" id="IPR041677">
    <property type="entry name" value="DNA2/NAM7_AAA_11"/>
</dbReference>
<dbReference type="Proteomes" id="UP000189376">
    <property type="component" value="Unassembled WGS sequence"/>
</dbReference>
<feature type="domain" description="NERD" evidence="7">
    <location>
        <begin position="29"/>
        <end position="138"/>
    </location>
</feature>
<feature type="domain" description="DNA2/NAM7 helicase helicase" evidence="8">
    <location>
        <begin position="1111"/>
        <end position="1435"/>
    </location>
</feature>
<dbReference type="GeneID" id="69584556"/>
<evidence type="ECO:0000259" key="7">
    <source>
        <dbReference type="Pfam" id="PF08378"/>
    </source>
</evidence>
<reference evidence="10 11" key="1">
    <citation type="submission" date="2015-07" db="EMBL/GenBank/DDBJ databases">
        <title>Acinetobacter yuneri, a novel member of Acinetobacter calcoaceticus-Acinetobacter baumannii complex isolated from clinical specimen.</title>
        <authorList>
            <person name="Yu Y."/>
        </authorList>
    </citation>
    <scope>NUCLEOTIDE SEQUENCE [LARGE SCALE GENOMIC DNA]</scope>
    <source>
        <strain evidence="10 11">A362</strain>
    </source>
</reference>
<dbReference type="RefSeq" id="WP_077169794.1">
    <property type="nucleotide sequence ID" value="NZ_LFZS01000011.1"/>
</dbReference>
<dbReference type="EMBL" id="LFZS01000011">
    <property type="protein sequence ID" value="ONN53199.1"/>
    <property type="molecule type" value="Genomic_DNA"/>
</dbReference>
<keyword evidence="11" id="KW-1185">Reference proteome</keyword>
<dbReference type="GO" id="GO:0005524">
    <property type="term" value="F:ATP binding"/>
    <property type="evidence" value="ECO:0007669"/>
    <property type="project" value="UniProtKB-KW"/>
</dbReference>
<feature type="domain" description="DNA2/NAM7 helicase-like C-terminal" evidence="9">
    <location>
        <begin position="1458"/>
        <end position="1681"/>
    </location>
</feature>
<evidence type="ECO:0000313" key="11">
    <source>
        <dbReference type="Proteomes" id="UP000189376"/>
    </source>
</evidence>
<dbReference type="GO" id="GO:0016787">
    <property type="term" value="F:hydrolase activity"/>
    <property type="evidence" value="ECO:0007669"/>
    <property type="project" value="UniProtKB-KW"/>
</dbReference>
<dbReference type="InterPro" id="IPR011528">
    <property type="entry name" value="NERD"/>
</dbReference>
<dbReference type="Pfam" id="PF08378">
    <property type="entry name" value="NERD"/>
    <property type="match status" value="1"/>
</dbReference>
<evidence type="ECO:0000256" key="3">
    <source>
        <dbReference type="ARBA" id="ARBA00022801"/>
    </source>
</evidence>
<dbReference type="Gene3D" id="1.10.510.10">
    <property type="entry name" value="Transferase(Phosphotransferase) domain 1"/>
    <property type="match status" value="2"/>
</dbReference>
<dbReference type="Pfam" id="PF13086">
    <property type="entry name" value="AAA_11"/>
    <property type="match status" value="1"/>
</dbReference>
<dbReference type="Gene3D" id="3.40.50.300">
    <property type="entry name" value="P-loop containing nucleotide triphosphate hydrolases"/>
    <property type="match status" value="2"/>
</dbReference>
<evidence type="ECO:0000256" key="6">
    <source>
        <dbReference type="SAM" id="Coils"/>
    </source>
</evidence>
<dbReference type="GO" id="GO:0043139">
    <property type="term" value="F:5'-3' DNA helicase activity"/>
    <property type="evidence" value="ECO:0007669"/>
    <property type="project" value="TreeGrafter"/>
</dbReference>
<dbReference type="PANTHER" id="PTHR43788">
    <property type="entry name" value="DNA2/NAM7 HELICASE FAMILY MEMBER"/>
    <property type="match status" value="1"/>
</dbReference>
<dbReference type="InterPro" id="IPR011009">
    <property type="entry name" value="Kinase-like_dom_sf"/>
</dbReference>
<evidence type="ECO:0000256" key="1">
    <source>
        <dbReference type="ARBA" id="ARBA00007913"/>
    </source>
</evidence>
<evidence type="ECO:0000256" key="5">
    <source>
        <dbReference type="ARBA" id="ARBA00022840"/>
    </source>
</evidence>
<evidence type="ECO:0008006" key="12">
    <source>
        <dbReference type="Google" id="ProtNLM"/>
    </source>
</evidence>
<dbReference type="Pfam" id="PF13087">
    <property type="entry name" value="AAA_12"/>
    <property type="match status" value="1"/>
</dbReference>
<evidence type="ECO:0000313" key="10">
    <source>
        <dbReference type="EMBL" id="ONN53199.1"/>
    </source>
</evidence>
<proteinExistence type="inferred from homology"/>
<evidence type="ECO:0000256" key="4">
    <source>
        <dbReference type="ARBA" id="ARBA00022806"/>
    </source>
</evidence>
<gene>
    <name evidence="10" type="ORF">AC058_14675</name>
</gene>
<evidence type="ECO:0000259" key="9">
    <source>
        <dbReference type="Pfam" id="PF13087"/>
    </source>
</evidence>
<comment type="caution">
    <text evidence="10">The sequence shown here is derived from an EMBL/GenBank/DDBJ whole genome shotgun (WGS) entry which is preliminary data.</text>
</comment>
<name>A0A1V2UUG3_9GAMM</name>
<sequence>MQKQDILNKESFNMKVTYPETGIYEHELKAIDKIKKVFDRGEKTKNWRAYAGFEFMHKNGKKAVAKGSSEKFEYDLLIITHANILVIEFKDWNGKEITKVAGKWYVGNKEQDSCPVAKNVKKMQIIVNKLKDKVSEKKAKGITFHYQSVSHFVVMCGKADYSRLPPEDLEHILSIDEFIQLAQQKNFNNMFRKHLERDGRIYDIKKEYHAIIDEIFAPDQIQPRSLIINNHERGDLILPHPKKIYSEYKAHSLTIVGEKSLMRCWDFNEFKLSNSRMSQPQHRFNLICNERRVFQKIKTEKPDLYQSCLHPITNPSLDDMTSKYNELYELPENSYRVNEFIGAYAEKMSESEKLDLFQILLGKFNHLHQMGITHGDVGDHSVWISYKKEILLSNFSAANDQTQPSKIDPELANELPFLNTTAHLPNLALTAAQKDVYWLGQLILHIWKNARLSPRSLKKFSLEERDQNHWLERILTRALTGKYDNACAVFQDFLAQKPAEQVSYELDADVLNPYLNQTNTYISYPIFGAPIDANQNFTLYASGNMLVKTWMGKVASAMTTYQKSCFKRFFEELKMTQALNLPYLPKIIDFGLSTSTACVYLVTEMVKGEAWSTVIEGLTEDEKNELSLQLLHSLKKFHEHGFQHGNLDDEKILVDKTNLKVSFNDCFHPEVPQPDSSNAYFPSDIEDPTVIQCDNFTALKLIADLYDIDLAVDDVASMDPTLSWLNTALSIEGMEDPSVRYIDNSRFIEAFECKGAIVKEAPQISIYTSKVETPFTIYPENGKVYIQLEAASEGDFRFTLSGINGMLKGFYKPHENQLSFLDFVKKQDLWWKASRDADLTIDVSIEVHPISGMSKRDNIVELNDFLAKDQNFKDAIEQFKQAQLKRTQEKEETLRALREQKALQEEIGDVIATDELMAQPMSHLPTHSHLIDIETKELWKKVMATERHAHPTITLSEPLKIVSSKHFKDSKSAIAYYDSAEDVSAKFSKTDKVDVMCTKETGAGGDYTFCIGTVNIAQSKVGELWIDFCKKTNEVPEEATLFLQSKADKSSNRKRADALTNILSNKAVIENLVDYFEPSLVIEAKDYEIEVPDEDLDHYNKYKNGELVKALNPLQRKAFRNVLKYGPVSLLKGPPGTGKTEFISILAHYLYDKQNVSNILIVSQSHEAVNTSVERIRQLCTEYDTPLSIARISNKESAVSPELKDVYTGSIITSQIELFKSNIKERVLELAKDLSLEAEYLSDLYEIRVTILNSLKSAYQSIDQDDLDQKFSFSLEEYTQAFKSAMHKLKSMFDGNQDFWDQLEDCINDKEITVLNQLNKIDMITFAALNQYYGVSNEEGLKAKALINIALDYEPLIESQNANYESFLVKTRQLVCGTCVGVGQQSIGIANHVFDWVIIDEAARSIASELAIAMQSGARILLVGDQDQLPPLYSSDHKKALAKQLKISDDDLEDKLQSDFGRIFNSHYGLKASSELLSQYRMSPSIGELVSDCFYEGKLETEVVDSRGLSDEELKEIKLKRIVPDNYASDIAIELNSTVTWVDTGNAEHFKMEKGSSIYNPHEINEIIDFLQRIDQDKLLLNKLVPEPDSLKEPAIGVICTYAEQKNRLRKAFSLCEVSDALRSIVRIDTVDSYQGKQNKIIILSVTRNDPTKFPAFLKSPNRVNVALSRAMDRLVIFGASEMWQGVNSNLPLGRVLNYIKCRENQTLEYRYISKRAIVKIVQNNPHINKNRSKKYRKAGV</sequence>
<dbReference type="InterPro" id="IPR050534">
    <property type="entry name" value="Coronavir_polyprotein_1ab"/>
</dbReference>
<dbReference type="InterPro" id="IPR041679">
    <property type="entry name" value="DNA2/NAM7-like_C"/>
</dbReference>
<comment type="similarity">
    <text evidence="1">Belongs to the DNA2/NAM7 helicase family.</text>
</comment>
<feature type="coiled-coil region" evidence="6">
    <location>
        <begin position="872"/>
        <end position="907"/>
    </location>
</feature>
<organism evidence="10 11">
    <name type="scientific">Acinetobacter genomosp. 33YU</name>
    <dbReference type="NCBI Taxonomy" id="1675530"/>
    <lineage>
        <taxon>Bacteria</taxon>
        <taxon>Pseudomonadati</taxon>
        <taxon>Pseudomonadota</taxon>
        <taxon>Gammaproteobacteria</taxon>
        <taxon>Moraxellales</taxon>
        <taxon>Moraxellaceae</taxon>
        <taxon>Acinetobacter</taxon>
    </lineage>
</organism>
<keyword evidence="5" id="KW-0067">ATP-binding</keyword>
<keyword evidence="2" id="KW-0547">Nucleotide-binding</keyword>
<evidence type="ECO:0000259" key="8">
    <source>
        <dbReference type="Pfam" id="PF13086"/>
    </source>
</evidence>
<dbReference type="SUPFAM" id="SSF56112">
    <property type="entry name" value="Protein kinase-like (PK-like)"/>
    <property type="match status" value="2"/>
</dbReference>
<evidence type="ECO:0000256" key="2">
    <source>
        <dbReference type="ARBA" id="ARBA00022741"/>
    </source>
</evidence>
<accession>A0A1V2UUG3</accession>
<dbReference type="SUPFAM" id="SSF52540">
    <property type="entry name" value="P-loop containing nucleoside triphosphate hydrolases"/>
    <property type="match status" value="1"/>
</dbReference>
<dbReference type="InterPro" id="IPR047187">
    <property type="entry name" value="SF1_C_Upf1"/>
</dbReference>
<keyword evidence="6" id="KW-0175">Coiled coil</keyword>
<dbReference type="InterPro" id="IPR027417">
    <property type="entry name" value="P-loop_NTPase"/>
</dbReference>
<dbReference type="CDD" id="cd18808">
    <property type="entry name" value="SF1_C_Upf1"/>
    <property type="match status" value="1"/>
</dbReference>
<dbReference type="PANTHER" id="PTHR43788:SF8">
    <property type="entry name" value="DNA-BINDING PROTEIN SMUBP-2"/>
    <property type="match status" value="1"/>
</dbReference>
<protein>
    <recommendedName>
        <fullName evidence="12">AAA family ATPase</fullName>
    </recommendedName>
</protein>
<keyword evidence="3" id="KW-0378">Hydrolase</keyword>